<organism evidence="1 2">
    <name type="scientific">Ancylostoma duodenale</name>
    <dbReference type="NCBI Taxonomy" id="51022"/>
    <lineage>
        <taxon>Eukaryota</taxon>
        <taxon>Metazoa</taxon>
        <taxon>Ecdysozoa</taxon>
        <taxon>Nematoda</taxon>
        <taxon>Chromadorea</taxon>
        <taxon>Rhabditida</taxon>
        <taxon>Rhabditina</taxon>
        <taxon>Rhabditomorpha</taxon>
        <taxon>Strongyloidea</taxon>
        <taxon>Ancylostomatidae</taxon>
        <taxon>Ancylostomatinae</taxon>
        <taxon>Ancylostoma</taxon>
    </lineage>
</organism>
<evidence type="ECO:0000313" key="2">
    <source>
        <dbReference type="Proteomes" id="UP000054047"/>
    </source>
</evidence>
<accession>A0A0C2DAK0</accession>
<gene>
    <name evidence="1" type="ORF">ANCDUO_02920</name>
</gene>
<name>A0A0C2DAK0_9BILA</name>
<keyword evidence="2" id="KW-1185">Reference proteome</keyword>
<reference evidence="1 2" key="1">
    <citation type="submission" date="2013-12" db="EMBL/GenBank/DDBJ databases">
        <title>Draft genome of the parsitic nematode Ancylostoma duodenale.</title>
        <authorList>
            <person name="Mitreva M."/>
        </authorList>
    </citation>
    <scope>NUCLEOTIDE SEQUENCE [LARGE SCALE GENOMIC DNA]</scope>
    <source>
        <strain evidence="1 2">Zhejiang</strain>
    </source>
</reference>
<dbReference type="EMBL" id="KN726980">
    <property type="protein sequence ID" value="KIH66753.1"/>
    <property type="molecule type" value="Genomic_DNA"/>
</dbReference>
<evidence type="ECO:0000313" key="1">
    <source>
        <dbReference type="EMBL" id="KIH66753.1"/>
    </source>
</evidence>
<protein>
    <submittedName>
        <fullName evidence="1">Uncharacterized protein</fullName>
    </submittedName>
</protein>
<dbReference type="Proteomes" id="UP000054047">
    <property type="component" value="Unassembled WGS sequence"/>
</dbReference>
<proteinExistence type="predicted"/>
<sequence length="95" mass="10829">MQWKNFQMRCQNAVRMNGSTSVAMHANPPATTEKKRGVHVHVMSLVIARANKDSTETKSKNVCHMMTVNMTSWKSLLFHQVSTKLFTIFSMLNNT</sequence>
<dbReference type="AlphaFoldDB" id="A0A0C2DAK0"/>